<dbReference type="STRING" id="9643.ENSUAMP00000022926"/>
<reference evidence="2" key="2">
    <citation type="submission" date="2025-08" db="UniProtKB">
        <authorList>
            <consortium name="Ensembl"/>
        </authorList>
    </citation>
    <scope>IDENTIFICATION</scope>
</reference>
<evidence type="ECO:0000256" key="1">
    <source>
        <dbReference type="SAM" id="MobiDB-lite"/>
    </source>
</evidence>
<sequence>MAANPSGQGFQNKNRSCNLGRTGQREKKTTKAELSTTRSRASTVLSETLNKDFRDRAEQQRTLHHALSSGCFRTQDYLRISFFPFCLTLTQNEEHICSVSDFIISNAKATSFSAIQTMTQNLGNLSNFVLP</sequence>
<organism evidence="2 3">
    <name type="scientific">Ursus americanus</name>
    <name type="common">American black bear</name>
    <name type="synonym">Euarctos americanus</name>
    <dbReference type="NCBI Taxonomy" id="9643"/>
    <lineage>
        <taxon>Eukaryota</taxon>
        <taxon>Metazoa</taxon>
        <taxon>Chordata</taxon>
        <taxon>Craniata</taxon>
        <taxon>Vertebrata</taxon>
        <taxon>Euteleostomi</taxon>
        <taxon>Mammalia</taxon>
        <taxon>Eutheria</taxon>
        <taxon>Laurasiatheria</taxon>
        <taxon>Carnivora</taxon>
        <taxon>Caniformia</taxon>
        <taxon>Ursidae</taxon>
        <taxon>Ursus</taxon>
    </lineage>
</organism>
<reference evidence="3" key="1">
    <citation type="submission" date="2016-06" db="EMBL/GenBank/DDBJ databases">
        <title>De novo assembly and RNA-Seq shows season-dependent expression and editing in black bear kidneys.</title>
        <authorList>
            <person name="Korstanje R."/>
            <person name="Srivastava A."/>
            <person name="Sarsani V.K."/>
            <person name="Sheehan S.M."/>
            <person name="Seger R.L."/>
            <person name="Barter M.E."/>
            <person name="Lindqvist C."/>
            <person name="Brody L.C."/>
            <person name="Mullikin J.C."/>
        </authorList>
    </citation>
    <scope>NUCLEOTIDE SEQUENCE [LARGE SCALE GENOMIC DNA]</scope>
</reference>
<keyword evidence="3" id="KW-1185">Reference proteome</keyword>
<dbReference type="AlphaFoldDB" id="A0A452RU56"/>
<accession>A0A452RU56</accession>
<proteinExistence type="predicted"/>
<evidence type="ECO:0000313" key="2">
    <source>
        <dbReference type="Ensembl" id="ENSUAMP00000022926.1"/>
    </source>
</evidence>
<name>A0A452RU56_URSAM</name>
<dbReference type="Proteomes" id="UP000291022">
    <property type="component" value="Unassembled WGS sequence"/>
</dbReference>
<reference evidence="2" key="3">
    <citation type="submission" date="2025-09" db="UniProtKB">
        <authorList>
            <consortium name="Ensembl"/>
        </authorList>
    </citation>
    <scope>IDENTIFICATION</scope>
</reference>
<feature type="region of interest" description="Disordered" evidence="1">
    <location>
        <begin position="1"/>
        <end position="40"/>
    </location>
</feature>
<evidence type="ECO:0000313" key="3">
    <source>
        <dbReference type="Proteomes" id="UP000291022"/>
    </source>
</evidence>
<feature type="compositionally biased region" description="Polar residues" evidence="1">
    <location>
        <begin position="1"/>
        <end position="21"/>
    </location>
</feature>
<dbReference type="OMA" id="NEEHIQP"/>
<dbReference type="Ensembl" id="ENSUAMT00000025614.1">
    <property type="protein sequence ID" value="ENSUAMP00000022926.1"/>
    <property type="gene ID" value="ENSUAMG00000017975.1"/>
</dbReference>
<dbReference type="GeneTree" id="ENSGT00950000185788"/>
<protein>
    <submittedName>
        <fullName evidence="2">Uncharacterized protein</fullName>
    </submittedName>
</protein>